<sequence>MGAMSDPDALRLLGLLSAPDRLRALSALVLGARTGEEVAARTGMPARDALAALERLERGGVAVREEGEWLPRPEALREAVARAAESRAARVEEPAAEGAGREEAKVLRSFLREGRIVALPVQRAKRMVVLDHVARAFEPGVRYSEPEVNAVLRAFHSDHASLRRALVDEGFLDRDSARYWRCGGTVDV</sequence>
<gene>
    <name evidence="2" type="ORF">O4J56_15255</name>
</gene>
<dbReference type="SUPFAM" id="SSF46785">
    <property type="entry name" value="Winged helix' DNA-binding domain"/>
    <property type="match status" value="1"/>
</dbReference>
<dbReference type="InterPro" id="IPR036390">
    <property type="entry name" value="WH_DNA-bd_sf"/>
</dbReference>
<dbReference type="EMBL" id="JAQFWQ010000040">
    <property type="protein sequence ID" value="MDA2811999.1"/>
    <property type="molecule type" value="Genomic_DNA"/>
</dbReference>
<organism evidence="2 3">
    <name type="scientific">Nocardiopsis endophytica</name>
    <dbReference type="NCBI Taxonomy" id="3018445"/>
    <lineage>
        <taxon>Bacteria</taxon>
        <taxon>Bacillati</taxon>
        <taxon>Actinomycetota</taxon>
        <taxon>Actinomycetes</taxon>
        <taxon>Streptosporangiales</taxon>
        <taxon>Nocardiopsidaceae</taxon>
        <taxon>Nocardiopsis</taxon>
    </lineage>
</organism>
<reference evidence="2 3" key="1">
    <citation type="submission" date="2023-01" db="EMBL/GenBank/DDBJ databases">
        <title>Draft genome sequence of Nocardiopsis sp. RSe5-2 isolated from halophytes.</title>
        <authorList>
            <person name="Duangmal K."/>
            <person name="Chantavorakit T."/>
        </authorList>
    </citation>
    <scope>NUCLEOTIDE SEQUENCE [LARGE SCALE GENOMIC DNA]</scope>
    <source>
        <strain evidence="2 3">RSe5-2</strain>
    </source>
</reference>
<name>A0ABT4U691_9ACTN</name>
<evidence type="ECO:0000313" key="3">
    <source>
        <dbReference type="Proteomes" id="UP001527866"/>
    </source>
</evidence>
<protein>
    <submittedName>
        <fullName evidence="2">DUF2087 domain-containing protein</fullName>
    </submittedName>
</protein>
<feature type="domain" description="DUF2087" evidence="1">
    <location>
        <begin position="115"/>
        <end position="181"/>
    </location>
</feature>
<proteinExistence type="predicted"/>
<comment type="caution">
    <text evidence="2">The sequence shown here is derived from an EMBL/GenBank/DDBJ whole genome shotgun (WGS) entry which is preliminary data.</text>
</comment>
<keyword evidence="3" id="KW-1185">Reference proteome</keyword>
<evidence type="ECO:0000259" key="1">
    <source>
        <dbReference type="Pfam" id="PF09860"/>
    </source>
</evidence>
<evidence type="ECO:0000313" key="2">
    <source>
        <dbReference type="EMBL" id="MDA2811999.1"/>
    </source>
</evidence>
<dbReference type="Pfam" id="PF09860">
    <property type="entry name" value="DUF2087"/>
    <property type="match status" value="1"/>
</dbReference>
<dbReference type="Proteomes" id="UP001527866">
    <property type="component" value="Unassembled WGS sequence"/>
</dbReference>
<dbReference type="InterPro" id="IPR018656">
    <property type="entry name" value="DUF2087"/>
</dbReference>
<accession>A0ABT4U691</accession>